<sequence length="79" mass="8556">MRLIRKNVEREAEGSAAEKLISDGFTPMKKATPDTVPEEKIGKDIEDMTVEELKTLAKEKGLTGVSSLAKADLLAILKG</sequence>
<evidence type="ECO:0000313" key="3">
    <source>
        <dbReference type="EMBL" id="DAD85620.1"/>
    </source>
</evidence>
<keyword evidence="3" id="KW-0378">Hydrolase</keyword>
<keyword evidence="3" id="KW-0540">Nuclease</keyword>
<dbReference type="Pfam" id="PF07498">
    <property type="entry name" value="Rho_N"/>
    <property type="match status" value="1"/>
</dbReference>
<feature type="domain" description="Rho termination factor-like N-terminal" evidence="2">
    <location>
        <begin position="44"/>
        <end position="78"/>
    </location>
</feature>
<dbReference type="EMBL" id="BK014985">
    <property type="protein sequence ID" value="DAD85620.1"/>
    <property type="molecule type" value="Genomic_DNA"/>
</dbReference>
<protein>
    <submittedName>
        <fullName evidence="3">Dimeris T4 recombination endonuclease VII</fullName>
    </submittedName>
</protein>
<name>A0A8S5MTS5_9CAUD</name>
<evidence type="ECO:0000259" key="2">
    <source>
        <dbReference type="Pfam" id="PF07498"/>
    </source>
</evidence>
<evidence type="ECO:0000256" key="1">
    <source>
        <dbReference type="SAM" id="MobiDB-lite"/>
    </source>
</evidence>
<accession>A0A8S5MTS5</accession>
<proteinExistence type="predicted"/>
<dbReference type="GO" id="GO:0006353">
    <property type="term" value="P:DNA-templated transcription termination"/>
    <property type="evidence" value="ECO:0007669"/>
    <property type="project" value="InterPro"/>
</dbReference>
<dbReference type="GO" id="GO:0004519">
    <property type="term" value="F:endonuclease activity"/>
    <property type="evidence" value="ECO:0007669"/>
    <property type="project" value="UniProtKB-KW"/>
</dbReference>
<reference evidence="3" key="1">
    <citation type="journal article" date="2021" name="Proc. Natl. Acad. Sci. U.S.A.">
        <title>A Catalog of Tens of Thousands of Viruses from Human Metagenomes Reveals Hidden Associations with Chronic Diseases.</title>
        <authorList>
            <person name="Tisza M.J."/>
            <person name="Buck C.B."/>
        </authorList>
    </citation>
    <scope>NUCLEOTIDE SEQUENCE</scope>
    <source>
        <strain evidence="3">Ctino4</strain>
    </source>
</reference>
<organism evidence="3">
    <name type="scientific">Myoviridae sp. ctino4</name>
    <dbReference type="NCBI Taxonomy" id="2826686"/>
    <lineage>
        <taxon>Viruses</taxon>
        <taxon>Duplodnaviria</taxon>
        <taxon>Heunggongvirae</taxon>
        <taxon>Uroviricota</taxon>
        <taxon>Caudoviricetes</taxon>
    </lineage>
</organism>
<keyword evidence="3" id="KW-0255">Endonuclease</keyword>
<dbReference type="InterPro" id="IPR011112">
    <property type="entry name" value="Rho-like_N"/>
</dbReference>
<feature type="region of interest" description="Disordered" evidence="1">
    <location>
        <begin position="15"/>
        <end position="40"/>
    </location>
</feature>